<dbReference type="Pfam" id="PF09383">
    <property type="entry name" value="NIL"/>
    <property type="match status" value="1"/>
</dbReference>
<comment type="caution">
    <text evidence="9">The sequence shown here is derived from an EMBL/GenBank/DDBJ whole genome shotgun (WGS) entry which is preliminary data.</text>
</comment>
<evidence type="ECO:0000256" key="4">
    <source>
        <dbReference type="ARBA" id="ARBA00022840"/>
    </source>
</evidence>
<keyword evidence="3" id="KW-0547">Nucleotide-binding</keyword>
<evidence type="ECO:0000313" key="10">
    <source>
        <dbReference type="Proteomes" id="UP000707138"/>
    </source>
</evidence>
<dbReference type="SMART" id="SM00930">
    <property type="entry name" value="NIL"/>
    <property type="match status" value="1"/>
</dbReference>
<name>A0ABS2GEL5_9FIRM</name>
<keyword evidence="1" id="KW-0813">Transport</keyword>
<dbReference type="InterPro" id="IPR045865">
    <property type="entry name" value="ACT-like_dom_sf"/>
</dbReference>
<keyword evidence="6" id="KW-0029">Amino-acid transport</keyword>
<keyword evidence="10" id="KW-1185">Reference proteome</keyword>
<evidence type="ECO:0000313" key="9">
    <source>
        <dbReference type="EMBL" id="MBM6912606.1"/>
    </source>
</evidence>
<keyword evidence="4 9" id="KW-0067">ATP-binding</keyword>
<dbReference type="Proteomes" id="UP000707138">
    <property type="component" value="Unassembled WGS sequence"/>
</dbReference>
<dbReference type="EMBL" id="JACJLA010000006">
    <property type="protein sequence ID" value="MBM6912606.1"/>
    <property type="molecule type" value="Genomic_DNA"/>
</dbReference>
<dbReference type="SUPFAM" id="SSF55021">
    <property type="entry name" value="ACT-like"/>
    <property type="match status" value="1"/>
</dbReference>
<evidence type="ECO:0000256" key="1">
    <source>
        <dbReference type="ARBA" id="ARBA00022448"/>
    </source>
</evidence>
<sequence>MIEFKQINKEFVSKGHRVQALQNVSLTIEDGDIFGIIGFSGAGKSTLLRMVNALETPTDGEVLINGTNINALSHNELRQVRKNIGMVFQSFNLLNSKTVYENVAIPLKLNKVDEATIDKRVKELLAFINLPDKANAYPSQLSGGQKQRVGIARALATKPSILLCDEATSALDPETTEAILQLLQRVNKEFNITVLLVTHEIHVIQEICNRVAVMEHGKVVETGSVLDVFSRPEQSMTKRFVQTVIPEKIPDSIIAELQRDTRHYELIKVRFLGDTVTKHVIYEINRSLPVESNIIFASVNQLQDSALGIFILQVVGEAAAIAQTKQYITDSGLEWQEVTL</sequence>
<dbReference type="Gene3D" id="3.40.50.300">
    <property type="entry name" value="P-loop containing nucleotide triphosphate hydrolases"/>
    <property type="match status" value="1"/>
</dbReference>
<dbReference type="InterPro" id="IPR003439">
    <property type="entry name" value="ABC_transporter-like_ATP-bd"/>
</dbReference>
<accession>A0ABS2GEL5</accession>
<proteinExistence type="predicted"/>
<evidence type="ECO:0000256" key="2">
    <source>
        <dbReference type="ARBA" id="ARBA00022475"/>
    </source>
</evidence>
<dbReference type="GO" id="GO:0005524">
    <property type="term" value="F:ATP binding"/>
    <property type="evidence" value="ECO:0007669"/>
    <property type="project" value="UniProtKB-KW"/>
</dbReference>
<reference evidence="9 10" key="1">
    <citation type="journal article" date="2021" name="Sci. Rep.">
        <title>The distribution of antibiotic resistance genes in chicken gut microbiota commensals.</title>
        <authorList>
            <person name="Juricova H."/>
            <person name="Matiasovicova J."/>
            <person name="Kubasova T."/>
            <person name="Cejkova D."/>
            <person name="Rychlik I."/>
        </authorList>
    </citation>
    <scope>NUCLEOTIDE SEQUENCE [LARGE SCALE GENOMIC DNA]</scope>
    <source>
        <strain evidence="9 10">An537</strain>
    </source>
</reference>
<dbReference type="PROSITE" id="PS50893">
    <property type="entry name" value="ABC_TRANSPORTER_2"/>
    <property type="match status" value="1"/>
</dbReference>
<dbReference type="InterPro" id="IPR027417">
    <property type="entry name" value="P-loop_NTPase"/>
</dbReference>
<dbReference type="SMART" id="SM00382">
    <property type="entry name" value="AAA"/>
    <property type="match status" value="1"/>
</dbReference>
<keyword evidence="2" id="KW-1003">Cell membrane</keyword>
<dbReference type="InterPro" id="IPR041701">
    <property type="entry name" value="MetN_ABC"/>
</dbReference>
<keyword evidence="7" id="KW-0472">Membrane</keyword>
<dbReference type="PANTHER" id="PTHR43166">
    <property type="entry name" value="AMINO ACID IMPORT ATP-BINDING PROTEIN"/>
    <property type="match status" value="1"/>
</dbReference>
<dbReference type="SUPFAM" id="SSF52540">
    <property type="entry name" value="P-loop containing nucleoside triphosphate hydrolases"/>
    <property type="match status" value="1"/>
</dbReference>
<keyword evidence="5" id="KW-1278">Translocase</keyword>
<evidence type="ECO:0000256" key="7">
    <source>
        <dbReference type="ARBA" id="ARBA00023136"/>
    </source>
</evidence>
<dbReference type="Gene3D" id="3.30.70.260">
    <property type="match status" value="1"/>
</dbReference>
<evidence type="ECO:0000256" key="3">
    <source>
        <dbReference type="ARBA" id="ARBA00022741"/>
    </source>
</evidence>
<organism evidence="9 10">
    <name type="scientific">Veillonella magna</name>
    <dbReference type="NCBI Taxonomy" id="464322"/>
    <lineage>
        <taxon>Bacteria</taxon>
        <taxon>Bacillati</taxon>
        <taxon>Bacillota</taxon>
        <taxon>Negativicutes</taxon>
        <taxon>Veillonellales</taxon>
        <taxon>Veillonellaceae</taxon>
        <taxon>Veillonella</taxon>
    </lineage>
</organism>
<dbReference type="InterPro" id="IPR017871">
    <property type="entry name" value="ABC_transporter-like_CS"/>
</dbReference>
<evidence type="ECO:0000256" key="6">
    <source>
        <dbReference type="ARBA" id="ARBA00022970"/>
    </source>
</evidence>
<dbReference type="CDD" id="cd03258">
    <property type="entry name" value="ABC_MetN_methionine_transporter"/>
    <property type="match status" value="1"/>
</dbReference>
<dbReference type="InterPro" id="IPR003593">
    <property type="entry name" value="AAA+_ATPase"/>
</dbReference>
<dbReference type="PROSITE" id="PS00211">
    <property type="entry name" value="ABC_TRANSPORTER_1"/>
    <property type="match status" value="1"/>
</dbReference>
<evidence type="ECO:0000259" key="8">
    <source>
        <dbReference type="PROSITE" id="PS50893"/>
    </source>
</evidence>
<dbReference type="PANTHER" id="PTHR43166:SF30">
    <property type="entry name" value="METHIONINE IMPORT ATP-BINDING PROTEIN METN"/>
    <property type="match status" value="1"/>
</dbReference>
<dbReference type="InterPro" id="IPR018449">
    <property type="entry name" value="NIL_domain"/>
</dbReference>
<dbReference type="InterPro" id="IPR050086">
    <property type="entry name" value="MetN_ABC_transporter-like"/>
</dbReference>
<dbReference type="Pfam" id="PF00005">
    <property type="entry name" value="ABC_tran"/>
    <property type="match status" value="1"/>
</dbReference>
<evidence type="ECO:0000256" key="5">
    <source>
        <dbReference type="ARBA" id="ARBA00022967"/>
    </source>
</evidence>
<feature type="domain" description="ABC transporter" evidence="8">
    <location>
        <begin position="2"/>
        <end position="241"/>
    </location>
</feature>
<gene>
    <name evidence="9" type="ORF">H6A01_04615</name>
</gene>
<protein>
    <submittedName>
        <fullName evidence="9">ATP-binding cassette domain-containing protein</fullName>
    </submittedName>
</protein>
<dbReference type="RefSeq" id="WP_205087701.1">
    <property type="nucleotide sequence ID" value="NZ_JACJLA010000006.1"/>
</dbReference>